<keyword evidence="2" id="KW-0943">RNA-mediated gene silencing</keyword>
<dbReference type="GO" id="GO:0051607">
    <property type="term" value="P:defense response to virus"/>
    <property type="evidence" value="ECO:0007669"/>
    <property type="project" value="InterPro"/>
</dbReference>
<feature type="domain" description="Zinc finger-XS" evidence="7">
    <location>
        <begin position="236"/>
        <end position="274"/>
    </location>
</feature>
<name>A0A8K0E1A5_9ROSA</name>
<dbReference type="Proteomes" id="UP000796880">
    <property type="component" value="Unassembled WGS sequence"/>
</dbReference>
<evidence type="ECO:0000256" key="5">
    <source>
        <dbReference type="SAM" id="MobiDB-lite"/>
    </source>
</evidence>
<dbReference type="InterPro" id="IPR038588">
    <property type="entry name" value="XS_domain_sf"/>
</dbReference>
<organism evidence="8 9">
    <name type="scientific">Rhamnella rubrinervis</name>
    <dbReference type="NCBI Taxonomy" id="2594499"/>
    <lineage>
        <taxon>Eukaryota</taxon>
        <taxon>Viridiplantae</taxon>
        <taxon>Streptophyta</taxon>
        <taxon>Embryophyta</taxon>
        <taxon>Tracheophyta</taxon>
        <taxon>Spermatophyta</taxon>
        <taxon>Magnoliopsida</taxon>
        <taxon>eudicotyledons</taxon>
        <taxon>Gunneridae</taxon>
        <taxon>Pentapetalae</taxon>
        <taxon>rosids</taxon>
        <taxon>fabids</taxon>
        <taxon>Rosales</taxon>
        <taxon>Rhamnaceae</taxon>
        <taxon>rhamnoid group</taxon>
        <taxon>Rhamneae</taxon>
        <taxon>Rhamnella</taxon>
    </lineage>
</organism>
<protein>
    <submittedName>
        <fullName evidence="8">Uncharacterized protein</fullName>
    </submittedName>
</protein>
<evidence type="ECO:0000256" key="2">
    <source>
        <dbReference type="ARBA" id="ARBA00023158"/>
    </source>
</evidence>
<evidence type="ECO:0000256" key="3">
    <source>
        <dbReference type="ARBA" id="ARBA00024022"/>
    </source>
</evidence>
<accession>A0A8K0E1A5</accession>
<evidence type="ECO:0000259" key="6">
    <source>
        <dbReference type="Pfam" id="PF03468"/>
    </source>
</evidence>
<dbReference type="Pfam" id="PF03468">
    <property type="entry name" value="XS"/>
    <property type="match status" value="1"/>
</dbReference>
<proteinExistence type="inferred from homology"/>
<keyword evidence="9" id="KW-1185">Reference proteome</keyword>
<sequence length="643" mass="74371">MNSRRGGRKPYTGANNEPGANSSDVQQLSHDVVGITLDSKQDDGQWEVIARNSKNRAGSCSSKSRVPQNTNPKVWGHTDVVQKPAGWAPPPGNAWQTQAAVSKRSVGSSGSIRPQSTRYTESRNVTPQPVIRPPLEHGWNWQSRAGSIEKDEIGTMAHAGEDIEADKDNEIDDDDNEDDILDDTDDELLSDEFDSDSNEKNHGTLLKENKWFKKFFVDMESLSIDEINDPASRWHCPACQGGPGGIDWYLGLQSLMMHAKTKGSKRVRLHRGFAEILEEELQMRGASVIPTGATYGKWNGLEDDEKDHEIVWPPMVVIMNTKLEQDEKGKWTGMGNKELLDYFRSYLDATVKARHSYGPQGHRGISVLIFEASGGGYLEAKRLHEHFVDQGTDRNAWDHRRILFHHGGNRQLYGFLARKEDLDIFNQHSQGKSKLKYEMRSYQESVVNQIKQMIKDYHQLSWFKDRHAKDEMIKKDLENINGILRVKQHKSDEEKKILRLRAKEQYEEIKEEMNKQEEFYREQIKAICESRDANEEKFEMLQQKEREKVEQSNAADHTSNAEEYRRRADEIAKFVKFQDKEMEEYEKERDILIKSHEAKMAAQWEKEVELQKEFDVKLTQLKEKYAPYHHHEDCKQPLIMKDQ</sequence>
<dbReference type="InterPro" id="IPR005381">
    <property type="entry name" value="Znf-XS_domain"/>
</dbReference>
<comment type="caution">
    <text evidence="8">The sequence shown here is derived from an EMBL/GenBank/DDBJ whole genome shotgun (WGS) entry which is preliminary data.</text>
</comment>
<dbReference type="AlphaFoldDB" id="A0A8K0E1A5"/>
<evidence type="ECO:0000313" key="9">
    <source>
        <dbReference type="Proteomes" id="UP000796880"/>
    </source>
</evidence>
<feature type="domain" description="XS" evidence="6">
    <location>
        <begin position="307"/>
        <end position="422"/>
    </location>
</feature>
<dbReference type="OrthoDB" id="1936239at2759"/>
<feature type="compositionally biased region" description="Polar residues" evidence="5">
    <location>
        <begin position="96"/>
        <end position="127"/>
    </location>
</feature>
<feature type="compositionally biased region" description="Acidic residues" evidence="5">
    <location>
        <begin position="162"/>
        <end position="183"/>
    </location>
</feature>
<gene>
    <name evidence="8" type="ORF">FNV43_RR22079</name>
</gene>
<dbReference type="InterPro" id="IPR005380">
    <property type="entry name" value="XS_domain"/>
</dbReference>
<comment type="similarity">
    <text evidence="3">Belongs to the SGS3 family.</text>
</comment>
<feature type="region of interest" description="Disordered" evidence="5">
    <location>
        <begin position="1"/>
        <end position="138"/>
    </location>
</feature>
<dbReference type="Gene3D" id="3.30.70.2890">
    <property type="entry name" value="XS domain"/>
    <property type="match status" value="1"/>
</dbReference>
<dbReference type="PANTHER" id="PTHR46602:SF1">
    <property type="entry name" value="PROTEIN SUPPRESSOR OF GENE SILENCING 3"/>
    <property type="match status" value="1"/>
</dbReference>
<dbReference type="Pfam" id="PF03470">
    <property type="entry name" value="zf-XS"/>
    <property type="match status" value="1"/>
</dbReference>
<evidence type="ECO:0000256" key="1">
    <source>
        <dbReference type="ARBA" id="ARBA00023054"/>
    </source>
</evidence>
<feature type="compositionally biased region" description="Polar residues" evidence="5">
    <location>
        <begin position="13"/>
        <end position="29"/>
    </location>
</feature>
<dbReference type="PANTHER" id="PTHR46602">
    <property type="entry name" value="PROTEIN SUPPRESSOR OF GENE SILENCING 3"/>
    <property type="match status" value="1"/>
</dbReference>
<dbReference type="EMBL" id="VOIH02000010">
    <property type="protein sequence ID" value="KAF3434992.1"/>
    <property type="molecule type" value="Genomic_DNA"/>
</dbReference>
<evidence type="ECO:0000256" key="4">
    <source>
        <dbReference type="SAM" id="Coils"/>
    </source>
</evidence>
<feature type="compositionally biased region" description="Polar residues" evidence="5">
    <location>
        <begin position="55"/>
        <end position="72"/>
    </location>
</feature>
<evidence type="ECO:0000259" key="7">
    <source>
        <dbReference type="Pfam" id="PF03470"/>
    </source>
</evidence>
<reference evidence="8" key="1">
    <citation type="submission" date="2020-03" db="EMBL/GenBank/DDBJ databases">
        <title>A high-quality chromosome-level genome assembly of a woody plant with both climbing and erect habits, Rhamnella rubrinervis.</title>
        <authorList>
            <person name="Lu Z."/>
            <person name="Yang Y."/>
            <person name="Zhu X."/>
            <person name="Sun Y."/>
        </authorList>
    </citation>
    <scope>NUCLEOTIDE SEQUENCE</scope>
    <source>
        <strain evidence="8">BYM</strain>
        <tissue evidence="8">Leaf</tissue>
    </source>
</reference>
<feature type="coiled-coil region" evidence="4">
    <location>
        <begin position="495"/>
        <end position="523"/>
    </location>
</feature>
<dbReference type="InterPro" id="IPR044287">
    <property type="entry name" value="SGS3"/>
</dbReference>
<keyword evidence="1 4" id="KW-0175">Coiled coil</keyword>
<evidence type="ECO:0000313" key="8">
    <source>
        <dbReference type="EMBL" id="KAF3434992.1"/>
    </source>
</evidence>
<dbReference type="GO" id="GO:0031047">
    <property type="term" value="P:regulatory ncRNA-mediated gene silencing"/>
    <property type="evidence" value="ECO:0007669"/>
    <property type="project" value="UniProtKB-KW"/>
</dbReference>
<feature type="region of interest" description="Disordered" evidence="5">
    <location>
        <begin position="159"/>
        <end position="183"/>
    </location>
</feature>